<reference evidence="1 2" key="1">
    <citation type="submission" date="2020-01" db="EMBL/GenBank/DDBJ databases">
        <title>Genome analysis.</title>
        <authorList>
            <person name="Wu S."/>
            <person name="Wang G."/>
        </authorList>
    </citation>
    <scope>NUCLEOTIDE SEQUENCE [LARGE SCALE GENOMIC DNA]</scope>
    <source>
        <strain evidence="1 2">SYL130</strain>
    </source>
</reference>
<comment type="caution">
    <text evidence="1">The sequence shown here is derived from an EMBL/GenBank/DDBJ whole genome shotgun (WGS) entry which is preliminary data.</text>
</comment>
<dbReference type="EMBL" id="JAACJS010000006">
    <property type="protein sequence ID" value="NCI49253.1"/>
    <property type="molecule type" value="Genomic_DNA"/>
</dbReference>
<organism evidence="1 2">
    <name type="scientific">Sediminibacterium roseum</name>
    <dbReference type="NCBI Taxonomy" id="1978412"/>
    <lineage>
        <taxon>Bacteria</taxon>
        <taxon>Pseudomonadati</taxon>
        <taxon>Bacteroidota</taxon>
        <taxon>Chitinophagia</taxon>
        <taxon>Chitinophagales</taxon>
        <taxon>Chitinophagaceae</taxon>
        <taxon>Sediminibacterium</taxon>
    </lineage>
</organism>
<name>A0ABW9ZVK0_9BACT</name>
<proteinExistence type="predicted"/>
<accession>A0ABW9ZVK0</accession>
<gene>
    <name evidence="1" type="ORF">GWC95_04910</name>
</gene>
<keyword evidence="2" id="KW-1185">Reference proteome</keyword>
<dbReference type="RefSeq" id="WP_161817583.1">
    <property type="nucleotide sequence ID" value="NZ_JAACJS010000006.1"/>
</dbReference>
<evidence type="ECO:0000313" key="1">
    <source>
        <dbReference type="EMBL" id="NCI49253.1"/>
    </source>
</evidence>
<sequence>MSDPNFQLPDFLIADLYKHSIVMAGDEPKTERKPPAKTAPAVDRQWFLGSNLRKITLLVSEKEAVYLQDDSLQFLSNILGACKLNLGDVAIVNHYNDAVDYHFIKEKLAPTSLLLFGVTAEEVQLPFTVPYYQVQKYDDRQFLLAPALNTMLGESQEARLEKSKLWLSLKKMFNI</sequence>
<evidence type="ECO:0008006" key="3">
    <source>
        <dbReference type="Google" id="ProtNLM"/>
    </source>
</evidence>
<protein>
    <recommendedName>
        <fullName evidence="3">DNA polymerase III psi subunit</fullName>
    </recommendedName>
</protein>
<evidence type="ECO:0000313" key="2">
    <source>
        <dbReference type="Proteomes" id="UP000753802"/>
    </source>
</evidence>
<dbReference type="Proteomes" id="UP000753802">
    <property type="component" value="Unassembled WGS sequence"/>
</dbReference>